<dbReference type="KEGG" id="acan:ACA1_130980"/>
<dbReference type="Proteomes" id="UP000011083">
    <property type="component" value="Unassembled WGS sequence"/>
</dbReference>
<dbReference type="VEuPathDB" id="AmoebaDB:ACA1_130980"/>
<evidence type="ECO:0000313" key="2">
    <source>
        <dbReference type="Proteomes" id="UP000011083"/>
    </source>
</evidence>
<organism evidence="1 2">
    <name type="scientific">Acanthamoeba castellanii (strain ATCC 30010 / Neff)</name>
    <dbReference type="NCBI Taxonomy" id="1257118"/>
    <lineage>
        <taxon>Eukaryota</taxon>
        <taxon>Amoebozoa</taxon>
        <taxon>Discosea</taxon>
        <taxon>Longamoebia</taxon>
        <taxon>Centramoebida</taxon>
        <taxon>Acanthamoebidae</taxon>
        <taxon>Acanthamoeba</taxon>
    </lineage>
</organism>
<dbReference type="EMBL" id="KB008043">
    <property type="protein sequence ID" value="ELR14873.1"/>
    <property type="molecule type" value="Genomic_DNA"/>
</dbReference>
<proteinExistence type="predicted"/>
<sequence>MMEAQGPICAHFLENCGIKYAQYTPLEECRTTCLVYQLPPGHGLTEDETKQLTCEEVARRGANDILKAENNFLLAADKPNPQALLFQALSTLSQTLKETTDALAAKVDALAAKVEAVQADTATLKADTATIKADTATIKADTAILKAKVGALELRIRAGMD</sequence>
<evidence type="ECO:0000313" key="1">
    <source>
        <dbReference type="EMBL" id="ELR14873.1"/>
    </source>
</evidence>
<gene>
    <name evidence="1" type="ORF">ACA1_130980</name>
</gene>
<dbReference type="Gene3D" id="1.20.5.190">
    <property type="match status" value="1"/>
</dbReference>
<dbReference type="GeneID" id="14915465"/>
<dbReference type="AlphaFoldDB" id="L8GQD7"/>
<reference evidence="1 2" key="1">
    <citation type="journal article" date="2013" name="Genome Biol.">
        <title>Genome of Acanthamoeba castellanii highlights extensive lateral gene transfer and early evolution of tyrosine kinase signaling.</title>
        <authorList>
            <person name="Clarke M."/>
            <person name="Lohan A.J."/>
            <person name="Liu B."/>
            <person name="Lagkouvardos I."/>
            <person name="Roy S."/>
            <person name="Zafar N."/>
            <person name="Bertelli C."/>
            <person name="Schilde C."/>
            <person name="Kianianmomeni A."/>
            <person name="Burglin T.R."/>
            <person name="Frech C."/>
            <person name="Turcotte B."/>
            <person name="Kopec K.O."/>
            <person name="Synnott J.M."/>
            <person name="Choo C."/>
            <person name="Paponov I."/>
            <person name="Finkler A."/>
            <person name="Soon Heng Tan C."/>
            <person name="Hutchins A.P."/>
            <person name="Weinmeier T."/>
            <person name="Rattei T."/>
            <person name="Chu J.S."/>
            <person name="Gimenez G."/>
            <person name="Irimia M."/>
            <person name="Rigden D.J."/>
            <person name="Fitzpatrick D.A."/>
            <person name="Lorenzo-Morales J."/>
            <person name="Bateman A."/>
            <person name="Chiu C.H."/>
            <person name="Tang P."/>
            <person name="Hegemann P."/>
            <person name="Fromm H."/>
            <person name="Raoult D."/>
            <person name="Greub G."/>
            <person name="Miranda-Saavedra D."/>
            <person name="Chen N."/>
            <person name="Nash P."/>
            <person name="Ginger M.L."/>
            <person name="Horn M."/>
            <person name="Schaap P."/>
            <person name="Caler L."/>
            <person name="Loftus B."/>
        </authorList>
    </citation>
    <scope>NUCLEOTIDE SEQUENCE [LARGE SCALE GENOMIC DNA]</scope>
    <source>
        <strain evidence="1 2">Neff</strain>
    </source>
</reference>
<keyword evidence="2" id="KW-1185">Reference proteome</keyword>
<accession>L8GQD7</accession>
<protein>
    <submittedName>
        <fullName evidence="1">Uncharacterized protein</fullName>
    </submittedName>
</protein>
<dbReference type="RefSeq" id="XP_004336886.1">
    <property type="nucleotide sequence ID" value="XM_004336838.1"/>
</dbReference>
<name>L8GQD7_ACACF</name>